<feature type="domain" description="Succinylglutamate desuccinylase/Aspartoacylase catalytic" evidence="5">
    <location>
        <begin position="50"/>
        <end position="230"/>
    </location>
</feature>
<evidence type="ECO:0000256" key="2">
    <source>
        <dbReference type="ARBA" id="ARBA00022723"/>
    </source>
</evidence>
<dbReference type="RefSeq" id="WP_311493795.1">
    <property type="nucleotide sequence ID" value="NZ_JAVRHO010000003.1"/>
</dbReference>
<dbReference type="SUPFAM" id="SSF53187">
    <property type="entry name" value="Zn-dependent exopeptidases"/>
    <property type="match status" value="1"/>
</dbReference>
<evidence type="ECO:0000313" key="6">
    <source>
        <dbReference type="EMBL" id="MDT0645604.1"/>
    </source>
</evidence>
<protein>
    <submittedName>
        <fullName evidence="6">Succinylglutamate desuccinylase/aspartoacylase family protein</fullName>
    </submittedName>
</protein>
<dbReference type="EMBL" id="JAVRHO010000003">
    <property type="protein sequence ID" value="MDT0645604.1"/>
    <property type="molecule type" value="Genomic_DNA"/>
</dbReference>
<keyword evidence="2" id="KW-0479">Metal-binding</keyword>
<keyword evidence="7" id="KW-1185">Reference proteome</keyword>
<gene>
    <name evidence="6" type="ORF">RM545_02785</name>
</gene>
<dbReference type="Gene3D" id="3.40.630.10">
    <property type="entry name" value="Zn peptidases"/>
    <property type="match status" value="1"/>
</dbReference>
<dbReference type="InterPro" id="IPR055438">
    <property type="entry name" value="AstE_AspA_cat"/>
</dbReference>
<dbReference type="Proteomes" id="UP001245285">
    <property type="component" value="Unassembled WGS sequence"/>
</dbReference>
<evidence type="ECO:0000256" key="1">
    <source>
        <dbReference type="ARBA" id="ARBA00001947"/>
    </source>
</evidence>
<evidence type="ECO:0000259" key="5">
    <source>
        <dbReference type="Pfam" id="PF24827"/>
    </source>
</evidence>
<evidence type="ECO:0000256" key="3">
    <source>
        <dbReference type="ARBA" id="ARBA00022801"/>
    </source>
</evidence>
<dbReference type="PIRSF" id="PIRSF039012">
    <property type="entry name" value="ASP"/>
    <property type="match status" value="1"/>
</dbReference>
<dbReference type="InterPro" id="IPR043795">
    <property type="entry name" value="N-alpha-Ac-DABA-like"/>
</dbReference>
<organism evidence="6 7">
    <name type="scientific">Autumnicola lenta</name>
    <dbReference type="NCBI Taxonomy" id="3075593"/>
    <lineage>
        <taxon>Bacteria</taxon>
        <taxon>Pseudomonadati</taxon>
        <taxon>Bacteroidota</taxon>
        <taxon>Flavobacteriia</taxon>
        <taxon>Flavobacteriales</taxon>
        <taxon>Flavobacteriaceae</taxon>
        <taxon>Autumnicola</taxon>
    </lineage>
</organism>
<dbReference type="InterPro" id="IPR053138">
    <property type="entry name" value="N-alpha-Ac-DABA_deacetylase"/>
</dbReference>
<reference evidence="6 7" key="1">
    <citation type="submission" date="2023-09" db="EMBL/GenBank/DDBJ databases">
        <authorList>
            <person name="Rey-Velasco X."/>
        </authorList>
    </citation>
    <scope>NUCLEOTIDE SEQUENCE [LARGE SCALE GENOMIC DNA]</scope>
    <source>
        <strain evidence="6 7">F260</strain>
    </source>
</reference>
<name>A0ABU3CGX3_9FLAO</name>
<keyword evidence="4" id="KW-0862">Zinc</keyword>
<dbReference type="PANTHER" id="PTHR37326">
    <property type="entry name" value="BLL3975 PROTEIN"/>
    <property type="match status" value="1"/>
</dbReference>
<accession>A0ABU3CGX3</accession>
<sequence>MPQIDKDNVLEILGKRIPAGKSATINFNMAKLYTTTSVEVPVIIERAKKPGPVVLLTAGIHGDEINGVEIVRQIISKGINKPQKGTIICIPVVNIFGFLTLTREFPDGRDLNRVFPGTKHGSLASRFAFQFVKKILPIADFCMDFHTGGASRFNAPQIRIKKGNEESLKYAHIFNAPFTINSKTITKSYRETCAKLGIPVLLFEGGKSANSNKEIARHGVDGATRILSHLDMLKPRFDYPDAITETVIIENTFWMRAKYSGLLHVKIPCGKHVEKGEFIATITDPYGKFRHKIKAANEGYIINVNESPIVYQGDAVFHISLPKRSNEEEISESEI</sequence>
<dbReference type="PANTHER" id="PTHR37326:SF2">
    <property type="entry name" value="SUCCINYLGLUTAMATE DESUCCINYLASE_ASPARTOACYLASE FAMILY PROTEIN"/>
    <property type="match status" value="1"/>
</dbReference>
<dbReference type="Pfam" id="PF24827">
    <property type="entry name" value="AstE_AspA_cat"/>
    <property type="match status" value="1"/>
</dbReference>
<evidence type="ECO:0000256" key="4">
    <source>
        <dbReference type="ARBA" id="ARBA00022833"/>
    </source>
</evidence>
<proteinExistence type="predicted"/>
<comment type="cofactor">
    <cofactor evidence="1">
        <name>Zn(2+)</name>
        <dbReference type="ChEBI" id="CHEBI:29105"/>
    </cofactor>
</comment>
<dbReference type="CDD" id="cd06251">
    <property type="entry name" value="M14_ASTE_ASPA-like"/>
    <property type="match status" value="1"/>
</dbReference>
<evidence type="ECO:0000313" key="7">
    <source>
        <dbReference type="Proteomes" id="UP001245285"/>
    </source>
</evidence>
<keyword evidence="3" id="KW-0378">Hydrolase</keyword>
<comment type="caution">
    <text evidence="6">The sequence shown here is derived from an EMBL/GenBank/DDBJ whole genome shotgun (WGS) entry which is preliminary data.</text>
</comment>